<dbReference type="PANTHER" id="PTHR32432">
    <property type="entry name" value="CELL DIVISION PROTEIN FTSA-RELATED"/>
    <property type="match status" value="1"/>
</dbReference>
<comment type="caution">
    <text evidence="1">The sequence shown here is derived from an EMBL/GenBank/DDBJ whole genome shotgun (WGS) entry which is preliminary data.</text>
</comment>
<name>A0A2H0K731_9BACT</name>
<dbReference type="InterPro" id="IPR050696">
    <property type="entry name" value="FtsA/MreB"/>
</dbReference>
<dbReference type="Gene3D" id="3.30.420.40">
    <property type="match status" value="2"/>
</dbReference>
<dbReference type="SUPFAM" id="SSF53067">
    <property type="entry name" value="Actin-like ATPase domain"/>
    <property type="match status" value="2"/>
</dbReference>
<dbReference type="InterPro" id="IPR043129">
    <property type="entry name" value="ATPase_NBD"/>
</dbReference>
<dbReference type="PANTHER" id="PTHR32432:SF3">
    <property type="entry name" value="ETHANOLAMINE UTILIZATION PROTEIN EUTJ"/>
    <property type="match status" value="1"/>
</dbReference>
<dbReference type="InterPro" id="IPR005883">
    <property type="entry name" value="PilM"/>
</dbReference>
<protein>
    <recommendedName>
        <fullName evidence="3">SHS2 domain-containing protein</fullName>
    </recommendedName>
</protein>
<dbReference type="AlphaFoldDB" id="A0A2H0K731"/>
<dbReference type="CDD" id="cd24049">
    <property type="entry name" value="ASKHA_NBD_PilM"/>
    <property type="match status" value="1"/>
</dbReference>
<evidence type="ECO:0008006" key="3">
    <source>
        <dbReference type="Google" id="ProtNLM"/>
    </source>
</evidence>
<evidence type="ECO:0000313" key="2">
    <source>
        <dbReference type="Proteomes" id="UP000229834"/>
    </source>
</evidence>
<evidence type="ECO:0000313" key="1">
    <source>
        <dbReference type="EMBL" id="PIQ67062.1"/>
    </source>
</evidence>
<dbReference type="Gene3D" id="3.30.1490.300">
    <property type="match status" value="1"/>
</dbReference>
<dbReference type="PIRSF" id="PIRSF019169">
    <property type="entry name" value="PilM"/>
    <property type="match status" value="1"/>
</dbReference>
<dbReference type="NCBIfam" id="TIGR01175">
    <property type="entry name" value="pilM"/>
    <property type="match status" value="1"/>
</dbReference>
<organism evidence="1 2">
    <name type="scientific">Candidatus Zambryskibacteria bacterium CG11_big_fil_rev_8_21_14_0_20_40_24</name>
    <dbReference type="NCBI Taxonomy" id="1975116"/>
    <lineage>
        <taxon>Bacteria</taxon>
        <taxon>Candidatus Zambryskiibacteriota</taxon>
    </lineage>
</organism>
<dbReference type="Pfam" id="PF11104">
    <property type="entry name" value="PilM_2"/>
    <property type="match status" value="1"/>
</dbReference>
<dbReference type="Proteomes" id="UP000229834">
    <property type="component" value="Unassembled WGS sequence"/>
</dbReference>
<reference evidence="1 2" key="1">
    <citation type="submission" date="2017-09" db="EMBL/GenBank/DDBJ databases">
        <title>Depth-based differentiation of microbial function through sediment-hosted aquifers and enrichment of novel symbionts in the deep terrestrial subsurface.</title>
        <authorList>
            <person name="Probst A.J."/>
            <person name="Ladd B."/>
            <person name="Jarett J.K."/>
            <person name="Geller-Mcgrath D.E."/>
            <person name="Sieber C.M."/>
            <person name="Emerson J.B."/>
            <person name="Anantharaman K."/>
            <person name="Thomas B.C."/>
            <person name="Malmstrom R."/>
            <person name="Stieglmeier M."/>
            <person name="Klingl A."/>
            <person name="Woyke T."/>
            <person name="Ryan C.M."/>
            <person name="Banfield J.F."/>
        </authorList>
    </citation>
    <scope>NUCLEOTIDE SEQUENCE [LARGE SCALE GENOMIC DNA]</scope>
    <source>
        <strain evidence="1">CG11_big_fil_rev_8_21_14_0_20_40_24</strain>
    </source>
</reference>
<proteinExistence type="predicted"/>
<dbReference type="EMBL" id="PCVC01000023">
    <property type="protein sequence ID" value="PIQ67062.1"/>
    <property type="molecule type" value="Genomic_DNA"/>
</dbReference>
<accession>A0A2H0K731</accession>
<sequence>MANFFKGLFKSKTESVLGIDLGTSAVKVVQLRKKAGKAVLETYGELALGPYGGAEIGQAVNLSTDKVIEALSDLMKEKEVNLTTNKCGIAIPFSSSLMSLIEMPMLSYKQLSAMIPLEARKYIPVPISEVTLDWSIIPKDENEIEEEKDTDSKSPTKIKKTDILLVAIHNETINRYKEIVTKTGLEASFYEIEIFSTMRSVLEDEIKPIMIIDMGASTSKLYIIERGIVRISHTVNRGSQDLTNIISKSMGISINDAEILKRTKGATTEGDINLKEIVSLSLDYIFTEANHVILNYQKKYNKMIEKIIMVGGGSALKGITGLAQESSQSEVVAGNPFVKTEAPAFLEKILKDTGPEFAVAVGVALRRLQEES</sequence>
<gene>
    <name evidence="1" type="ORF">COV95_00760</name>
</gene>